<dbReference type="EMBL" id="VUJX02000006">
    <property type="protein sequence ID" value="KAL0935164.1"/>
    <property type="molecule type" value="Genomic_DNA"/>
</dbReference>
<evidence type="ECO:0000313" key="1">
    <source>
        <dbReference type="EMBL" id="KAL0935164.1"/>
    </source>
</evidence>
<dbReference type="Proteomes" id="UP000805649">
    <property type="component" value="Unassembled WGS sequence"/>
</dbReference>
<name>A0ACC3YTA0_COLTU</name>
<protein>
    <submittedName>
        <fullName evidence="1">Uncharacterized protein</fullName>
    </submittedName>
</protein>
<organism evidence="1 2">
    <name type="scientific">Colletotrichum truncatum</name>
    <name type="common">Anthracnose fungus</name>
    <name type="synonym">Colletotrichum capsici</name>
    <dbReference type="NCBI Taxonomy" id="5467"/>
    <lineage>
        <taxon>Eukaryota</taxon>
        <taxon>Fungi</taxon>
        <taxon>Dikarya</taxon>
        <taxon>Ascomycota</taxon>
        <taxon>Pezizomycotina</taxon>
        <taxon>Sordariomycetes</taxon>
        <taxon>Hypocreomycetidae</taxon>
        <taxon>Glomerellales</taxon>
        <taxon>Glomerellaceae</taxon>
        <taxon>Colletotrichum</taxon>
        <taxon>Colletotrichum truncatum species complex</taxon>
    </lineage>
</organism>
<gene>
    <name evidence="1" type="ORF">CTRU02_209755</name>
</gene>
<proteinExistence type="predicted"/>
<evidence type="ECO:0000313" key="2">
    <source>
        <dbReference type="Proteomes" id="UP000805649"/>
    </source>
</evidence>
<reference evidence="1 2" key="1">
    <citation type="journal article" date="2020" name="Phytopathology">
        <title>Genome Sequence Resources of Colletotrichum truncatum, C. plurivorum, C. musicola, and C. sojae: Four Species Pathogenic to Soybean (Glycine max).</title>
        <authorList>
            <person name="Rogerio F."/>
            <person name="Boufleur T.R."/>
            <person name="Ciampi-Guillardi M."/>
            <person name="Sukno S.A."/>
            <person name="Thon M.R."/>
            <person name="Massola Junior N.S."/>
            <person name="Baroncelli R."/>
        </authorList>
    </citation>
    <scope>NUCLEOTIDE SEQUENCE [LARGE SCALE GENOMIC DNA]</scope>
    <source>
        <strain evidence="1 2">CMES1059</strain>
    </source>
</reference>
<accession>A0ACC3YTA0</accession>
<keyword evidence="2" id="KW-1185">Reference proteome</keyword>
<comment type="caution">
    <text evidence="1">The sequence shown here is derived from an EMBL/GenBank/DDBJ whole genome shotgun (WGS) entry which is preliminary data.</text>
</comment>
<sequence length="196" mass="20024">MPSFKSTLFAAAAAFVATAQADYAIDPKTVPRATRVQWCADEVRTCPIICQQVEPRTTLVNTCDPDSLAYGCLCGNNQQPNMTEYSLTLPYFVCRELGVQCVNNCGLGANTCADNCWKQFVCGATNPTRVNTTSSTGAATGTATSAETSGVIYTGLAGDNGGSGSGSSGAAALGLGREAGFAVLIGSVIGGVALLL</sequence>